<comment type="subcellular location">
    <subcellularLocation>
        <location evidence="1">Cell envelope</location>
    </subcellularLocation>
</comment>
<dbReference type="AlphaFoldDB" id="A0AAD7M8Z2"/>
<accession>A0AAD7M8Z2</accession>
<keyword evidence="5" id="KW-1185">Reference proteome</keyword>
<dbReference type="Pfam" id="PF07940">
    <property type="entry name" value="Hepar_II_III_C"/>
    <property type="match status" value="1"/>
</dbReference>
<dbReference type="Gene3D" id="1.50.10.100">
    <property type="entry name" value="Chondroitin AC/alginate lyase"/>
    <property type="match status" value="1"/>
</dbReference>
<comment type="caution">
    <text evidence="4">The sequence shown here is derived from an EMBL/GenBank/DDBJ whole genome shotgun (WGS) entry which is preliminary data.</text>
</comment>
<dbReference type="SUPFAM" id="SSF48230">
    <property type="entry name" value="Chondroitin AC/alginate lyase"/>
    <property type="match status" value="1"/>
</dbReference>
<reference evidence="4" key="1">
    <citation type="submission" date="2023-03" db="EMBL/GenBank/DDBJ databases">
        <title>Massive genome expansion in bonnet fungi (Mycena s.s.) driven by repeated elements and novel gene families across ecological guilds.</title>
        <authorList>
            <consortium name="Lawrence Berkeley National Laboratory"/>
            <person name="Harder C.B."/>
            <person name="Miyauchi S."/>
            <person name="Viragh M."/>
            <person name="Kuo A."/>
            <person name="Thoen E."/>
            <person name="Andreopoulos B."/>
            <person name="Lu D."/>
            <person name="Skrede I."/>
            <person name="Drula E."/>
            <person name="Henrissat B."/>
            <person name="Morin E."/>
            <person name="Kohler A."/>
            <person name="Barry K."/>
            <person name="LaButti K."/>
            <person name="Morin E."/>
            <person name="Salamov A."/>
            <person name="Lipzen A."/>
            <person name="Mereny Z."/>
            <person name="Hegedus B."/>
            <person name="Baldrian P."/>
            <person name="Stursova M."/>
            <person name="Weitz H."/>
            <person name="Taylor A."/>
            <person name="Grigoriev I.V."/>
            <person name="Nagy L.G."/>
            <person name="Martin F."/>
            <person name="Kauserud H."/>
        </authorList>
    </citation>
    <scope>NUCLEOTIDE SEQUENCE</scope>
    <source>
        <strain evidence="4">CBHHK067</strain>
    </source>
</reference>
<evidence type="ECO:0000313" key="4">
    <source>
        <dbReference type="EMBL" id="KAJ7706353.1"/>
    </source>
</evidence>
<evidence type="ECO:0000256" key="2">
    <source>
        <dbReference type="SAM" id="Phobius"/>
    </source>
</evidence>
<dbReference type="InterPro" id="IPR008929">
    <property type="entry name" value="Chondroitin_lyas"/>
</dbReference>
<dbReference type="GO" id="GO:0016829">
    <property type="term" value="F:lyase activity"/>
    <property type="evidence" value="ECO:0007669"/>
    <property type="project" value="InterPro"/>
</dbReference>
<evidence type="ECO:0000259" key="3">
    <source>
        <dbReference type="Pfam" id="PF07940"/>
    </source>
</evidence>
<protein>
    <submittedName>
        <fullName evidence="4">Heparinase II/III family protein</fullName>
    </submittedName>
</protein>
<sequence>MAPQYDNLDSGHPVYGSGGQYYNESSAGFITPQRHTKKRTSNWIKFGIPVLLLLIAGGVVGVILATRKKGSSSAAAAVSANDKLASGRFATATNSEFMMPIYPSTTNTAAFSAPTFVSNDALAWPSDSFVPSNPDVLTVRSDRPRLIAPAYKWAALPNLIANDPYLAEWNATIFLNASQYYNLPPVAYFMDGDSGILDNAREVKMRIKALSYVYRMTNNTKWADRVWTEVQNAAGNGSTPFGPDVDKWNSLHFLDTAEFSAAFAIAYDWLYDIWTPNQKSQIVSSLITLGLEPGIQAYTNTSVYTGWWRSNTTGNWNCVCNSGLTMASLAILGDDTTGVASQLLSLTVDNAKSNCAQAVSDDGTWAETANYWYFGTTGHAEMSSSLLTATGSHYGLVDTNANFVKTGDFHMYITGATSLFNYGDHGPNKFSTTANSMIFYAEQYDQPGYALFQRDQRDAAEPWSMFWYDPTIAGAFWNGKALDHFFDNGVDQWASMRSSWTDNDALYVAMKAGMNQGHQTHNDLDCGDFVLDALGTRWAGELGSADYRSPNYFSNDTQNSDRWRYYRKMTEGQNTILIGQTNQNVAAAPTVDHDSSETSQGSSTVLDVATDSTAFWTTDMTSAYFNAASVKRGVRLLNGRKQVLIQDEITSTAAVQWRMHTNATITIDSTTATLALDGQTMLVSIQNPPDGAVFSTSQAVRFTTDETPPVPDQENPGVNVLIISLPPGTYNLQVLFNPQWKDTTSFVTPPSVALDNWTLRSHD</sequence>
<dbReference type="PANTHER" id="PTHR38045">
    <property type="entry name" value="CHROMOSOME 1, WHOLE GENOME SHOTGUN SEQUENCE"/>
    <property type="match status" value="1"/>
</dbReference>
<dbReference type="Gene3D" id="2.70.98.70">
    <property type="match status" value="1"/>
</dbReference>
<dbReference type="PANTHER" id="PTHR38045:SF1">
    <property type="entry name" value="HEPARINASE II_III-LIKE PROTEIN"/>
    <property type="match status" value="1"/>
</dbReference>
<keyword evidence="2" id="KW-0812">Transmembrane</keyword>
<name>A0AAD7M8Z2_MYCRO</name>
<dbReference type="EMBL" id="JARKIE010000007">
    <property type="protein sequence ID" value="KAJ7706353.1"/>
    <property type="molecule type" value="Genomic_DNA"/>
</dbReference>
<gene>
    <name evidence="4" type="ORF">B0H17DRAFT_1036858</name>
</gene>
<evidence type="ECO:0000313" key="5">
    <source>
        <dbReference type="Proteomes" id="UP001221757"/>
    </source>
</evidence>
<organism evidence="4 5">
    <name type="scientific">Mycena rosella</name>
    <name type="common">Pink bonnet</name>
    <name type="synonym">Agaricus rosellus</name>
    <dbReference type="NCBI Taxonomy" id="1033263"/>
    <lineage>
        <taxon>Eukaryota</taxon>
        <taxon>Fungi</taxon>
        <taxon>Dikarya</taxon>
        <taxon>Basidiomycota</taxon>
        <taxon>Agaricomycotina</taxon>
        <taxon>Agaricomycetes</taxon>
        <taxon>Agaricomycetidae</taxon>
        <taxon>Agaricales</taxon>
        <taxon>Marasmiineae</taxon>
        <taxon>Mycenaceae</taxon>
        <taxon>Mycena</taxon>
    </lineage>
</organism>
<dbReference type="InterPro" id="IPR012480">
    <property type="entry name" value="Hepar_II_III_C"/>
</dbReference>
<evidence type="ECO:0000256" key="1">
    <source>
        <dbReference type="ARBA" id="ARBA00004196"/>
    </source>
</evidence>
<feature type="domain" description="Heparinase II/III-like C-terminal" evidence="3">
    <location>
        <begin position="500"/>
        <end position="699"/>
    </location>
</feature>
<dbReference type="Proteomes" id="UP001221757">
    <property type="component" value="Unassembled WGS sequence"/>
</dbReference>
<feature type="transmembrane region" description="Helical" evidence="2">
    <location>
        <begin position="43"/>
        <end position="65"/>
    </location>
</feature>
<proteinExistence type="predicted"/>
<keyword evidence="2" id="KW-1133">Transmembrane helix</keyword>
<keyword evidence="2" id="KW-0472">Membrane</keyword>